<name>A0A8S4QM12_9NEOP</name>
<dbReference type="AlphaFoldDB" id="A0A8S4QM12"/>
<dbReference type="EMBL" id="CAKXAJ010009930">
    <property type="protein sequence ID" value="CAH2211330.1"/>
    <property type="molecule type" value="Genomic_DNA"/>
</dbReference>
<sequence length="29" mass="3328">REDFAGSAQDRRRAMVARSVRDLLEDGYS</sequence>
<keyword evidence="2" id="KW-1185">Reference proteome</keyword>
<feature type="non-terminal residue" evidence="1">
    <location>
        <position position="1"/>
    </location>
</feature>
<organism evidence="1 2">
    <name type="scientific">Pararge aegeria aegeria</name>
    <dbReference type="NCBI Taxonomy" id="348720"/>
    <lineage>
        <taxon>Eukaryota</taxon>
        <taxon>Metazoa</taxon>
        <taxon>Ecdysozoa</taxon>
        <taxon>Arthropoda</taxon>
        <taxon>Hexapoda</taxon>
        <taxon>Insecta</taxon>
        <taxon>Pterygota</taxon>
        <taxon>Neoptera</taxon>
        <taxon>Endopterygota</taxon>
        <taxon>Lepidoptera</taxon>
        <taxon>Glossata</taxon>
        <taxon>Ditrysia</taxon>
        <taxon>Papilionoidea</taxon>
        <taxon>Nymphalidae</taxon>
        <taxon>Satyrinae</taxon>
        <taxon>Satyrini</taxon>
        <taxon>Parargina</taxon>
        <taxon>Pararge</taxon>
    </lineage>
</organism>
<evidence type="ECO:0000313" key="1">
    <source>
        <dbReference type="EMBL" id="CAH2211330.1"/>
    </source>
</evidence>
<protein>
    <submittedName>
        <fullName evidence="1">Jg21908 protein</fullName>
    </submittedName>
</protein>
<gene>
    <name evidence="1" type="primary">jg21908</name>
    <name evidence="1" type="ORF">PAEG_LOCUS3160</name>
</gene>
<reference evidence="1" key="1">
    <citation type="submission" date="2022-03" db="EMBL/GenBank/DDBJ databases">
        <authorList>
            <person name="Lindestad O."/>
        </authorList>
    </citation>
    <scope>NUCLEOTIDE SEQUENCE</scope>
</reference>
<comment type="caution">
    <text evidence="1">The sequence shown here is derived from an EMBL/GenBank/DDBJ whole genome shotgun (WGS) entry which is preliminary data.</text>
</comment>
<accession>A0A8S4QM12</accession>
<dbReference type="Proteomes" id="UP000838756">
    <property type="component" value="Unassembled WGS sequence"/>
</dbReference>
<proteinExistence type="predicted"/>
<evidence type="ECO:0000313" key="2">
    <source>
        <dbReference type="Proteomes" id="UP000838756"/>
    </source>
</evidence>